<gene>
    <name evidence="1" type="ORF">K7G82_00095</name>
</gene>
<evidence type="ECO:0000313" key="1">
    <source>
        <dbReference type="EMBL" id="MBY8820671.1"/>
    </source>
</evidence>
<dbReference type="RefSeq" id="WP_222987793.1">
    <property type="nucleotide sequence ID" value="NZ_JAINVV010000001.1"/>
</dbReference>
<comment type="caution">
    <text evidence="1">The sequence shown here is derived from an EMBL/GenBank/DDBJ whole genome shotgun (WGS) entry which is preliminary data.</text>
</comment>
<dbReference type="EMBL" id="JAINVV010000001">
    <property type="protein sequence ID" value="MBY8820671.1"/>
    <property type="molecule type" value="Genomic_DNA"/>
</dbReference>
<name>A0ABS7PHA0_9SPHN</name>
<dbReference type="Pfam" id="PF22391">
    <property type="entry name" value="DUF6975"/>
    <property type="match status" value="1"/>
</dbReference>
<sequence length="223" mass="23702">MATQAALTFRGVDMAETLDTLLTTDGTASHAYPASAELLYGRHATRNLADAAYYLCMLHGRHPGVIDFAAMRETDPGARAWLATAAEGFTLERLFLTRISVAAGPLPSTPGHAECEAAAIGQRHALETLAQSERTGCALGAAIALVMDWKAIRHVLDIAAQRLGVEPQPARLPDERLTRSVAATASANSGVARALGFGAQQILAQHRGLWTVLESRQHARDSA</sequence>
<evidence type="ECO:0000313" key="2">
    <source>
        <dbReference type="Proteomes" id="UP000706039"/>
    </source>
</evidence>
<organism evidence="1 2">
    <name type="scientific">Sphingomonas colocasiae</name>
    <dbReference type="NCBI Taxonomy" id="1848973"/>
    <lineage>
        <taxon>Bacteria</taxon>
        <taxon>Pseudomonadati</taxon>
        <taxon>Pseudomonadota</taxon>
        <taxon>Alphaproteobacteria</taxon>
        <taxon>Sphingomonadales</taxon>
        <taxon>Sphingomonadaceae</taxon>
        <taxon>Sphingomonas</taxon>
    </lineage>
</organism>
<proteinExistence type="predicted"/>
<dbReference type="Proteomes" id="UP000706039">
    <property type="component" value="Unassembled WGS sequence"/>
</dbReference>
<keyword evidence="2" id="KW-1185">Reference proteome</keyword>
<dbReference type="InterPro" id="IPR054248">
    <property type="entry name" value="DUF6975"/>
</dbReference>
<accession>A0ABS7PHA0</accession>
<reference evidence="1 2" key="1">
    <citation type="submission" date="2021-08" db="EMBL/GenBank/DDBJ databases">
        <authorList>
            <person name="Tuo L."/>
        </authorList>
    </citation>
    <scope>NUCLEOTIDE SEQUENCE [LARGE SCALE GENOMIC DNA]</scope>
    <source>
        <strain evidence="1 2">JCM 31229</strain>
    </source>
</reference>
<protein>
    <submittedName>
        <fullName evidence="1">Uncharacterized protein</fullName>
    </submittedName>
</protein>